<gene>
    <name evidence="1" type="ORF">DTU56_08785</name>
</gene>
<evidence type="ECO:0000313" key="1">
    <source>
        <dbReference type="EMBL" id="EBS0563210.1"/>
    </source>
</evidence>
<dbReference type="AlphaFoldDB" id="A0A5U8XLQ0"/>
<proteinExistence type="predicted"/>
<protein>
    <submittedName>
        <fullName evidence="1">Uncharacterized protein</fullName>
    </submittedName>
</protein>
<comment type="caution">
    <text evidence="1">The sequence shown here is derived from an EMBL/GenBank/DDBJ whole genome shotgun (WGS) entry which is preliminary data.</text>
</comment>
<reference evidence="1" key="1">
    <citation type="submission" date="2018-07" db="EMBL/GenBank/DDBJ databases">
        <authorList>
            <person name="Ashton P.M."/>
            <person name="Dallman T."/>
            <person name="Nair S."/>
            <person name="De Pinna E."/>
            <person name="Peters T."/>
            <person name="Grant K."/>
        </authorList>
    </citation>
    <scope>NUCLEOTIDE SEQUENCE</scope>
    <source>
        <strain evidence="1">142535</strain>
    </source>
</reference>
<accession>A0A5U8XLQ0</accession>
<organism evidence="1">
    <name type="scientific">Salmonella muenchen</name>
    <dbReference type="NCBI Taxonomy" id="596"/>
    <lineage>
        <taxon>Bacteria</taxon>
        <taxon>Pseudomonadati</taxon>
        <taxon>Pseudomonadota</taxon>
        <taxon>Gammaproteobacteria</taxon>
        <taxon>Enterobacterales</taxon>
        <taxon>Enterobacteriaceae</taxon>
        <taxon>Salmonella</taxon>
    </lineage>
</organism>
<dbReference type="EMBL" id="AAGUDP010000006">
    <property type="protein sequence ID" value="EBS0563210.1"/>
    <property type="molecule type" value="Genomic_DNA"/>
</dbReference>
<name>A0A5U8XLQ0_SALMU</name>
<sequence length="133" mass="15099">MPNKLRIENDEIVINDKPIGNLNLARWVLDELENKFGQDEFYLTVIGVPPNNDAWKNRMPVMRELSEEGFVTLYKAATIRGWISDPEVAAHLAMVANKAVPFANGHVPADANDLLLWANHDIENKTTTYHLVY</sequence>